<evidence type="ECO:0000313" key="1">
    <source>
        <dbReference type="EMBL" id="JAH22222.1"/>
    </source>
</evidence>
<dbReference type="AlphaFoldDB" id="A0A0E9R0G4"/>
<proteinExistence type="predicted"/>
<organism evidence="1">
    <name type="scientific">Anguilla anguilla</name>
    <name type="common">European freshwater eel</name>
    <name type="synonym">Muraena anguilla</name>
    <dbReference type="NCBI Taxonomy" id="7936"/>
    <lineage>
        <taxon>Eukaryota</taxon>
        <taxon>Metazoa</taxon>
        <taxon>Chordata</taxon>
        <taxon>Craniata</taxon>
        <taxon>Vertebrata</taxon>
        <taxon>Euteleostomi</taxon>
        <taxon>Actinopterygii</taxon>
        <taxon>Neopterygii</taxon>
        <taxon>Teleostei</taxon>
        <taxon>Anguilliformes</taxon>
        <taxon>Anguillidae</taxon>
        <taxon>Anguilla</taxon>
    </lineage>
</organism>
<sequence length="65" mass="7252">MRGVTIPGLAATARPMKLRGPQHTAKRTNTANMVTKFRTSCGVSLGRASGFTLRFTWMTRTQIRR</sequence>
<reference evidence="1" key="1">
    <citation type="submission" date="2014-11" db="EMBL/GenBank/DDBJ databases">
        <authorList>
            <person name="Amaro Gonzalez C."/>
        </authorList>
    </citation>
    <scope>NUCLEOTIDE SEQUENCE</scope>
</reference>
<protein>
    <submittedName>
        <fullName evidence="1">Uncharacterized protein</fullName>
    </submittedName>
</protein>
<dbReference type="EMBL" id="GBXM01086355">
    <property type="protein sequence ID" value="JAH22222.1"/>
    <property type="molecule type" value="Transcribed_RNA"/>
</dbReference>
<reference evidence="1" key="2">
    <citation type="journal article" date="2015" name="Fish Shellfish Immunol.">
        <title>Early steps in the European eel (Anguilla anguilla)-Vibrio vulnificus interaction in the gills: Role of the RtxA13 toxin.</title>
        <authorList>
            <person name="Callol A."/>
            <person name="Pajuelo D."/>
            <person name="Ebbesson L."/>
            <person name="Teles M."/>
            <person name="MacKenzie S."/>
            <person name="Amaro C."/>
        </authorList>
    </citation>
    <scope>NUCLEOTIDE SEQUENCE</scope>
</reference>
<accession>A0A0E9R0G4</accession>
<name>A0A0E9R0G4_ANGAN</name>